<dbReference type="InterPro" id="IPR017853">
    <property type="entry name" value="GH"/>
</dbReference>
<evidence type="ECO:0000313" key="1">
    <source>
        <dbReference type="EMBL" id="MCC2167378.1"/>
    </source>
</evidence>
<dbReference type="SUPFAM" id="SSF51445">
    <property type="entry name" value="(Trans)glycosidases"/>
    <property type="match status" value="1"/>
</dbReference>
<accession>A0AAE3AX40</accession>
<dbReference type="EMBL" id="JAJEQF010000012">
    <property type="protein sequence ID" value="MCC2167378.1"/>
    <property type="molecule type" value="Genomic_DNA"/>
</dbReference>
<dbReference type="RefSeq" id="WP_308728080.1">
    <property type="nucleotide sequence ID" value="NZ_JAJEQF010000012.1"/>
</dbReference>
<gene>
    <name evidence="1" type="ORF">LKD45_06660</name>
</gene>
<dbReference type="CDD" id="cd03143">
    <property type="entry name" value="A4_beta-galactosidase_middle_domain"/>
    <property type="match status" value="1"/>
</dbReference>
<organism evidence="1 2">
    <name type="scientific">Gallintestinimicrobium propionicum</name>
    <dbReference type="NCBI Taxonomy" id="2981770"/>
    <lineage>
        <taxon>Bacteria</taxon>
        <taxon>Bacillati</taxon>
        <taxon>Bacillota</taxon>
        <taxon>Clostridia</taxon>
        <taxon>Lachnospirales</taxon>
        <taxon>Lachnospiraceae</taxon>
        <taxon>Gallintestinimicrobium</taxon>
    </lineage>
</organism>
<proteinExistence type="predicted"/>
<reference evidence="1 2" key="1">
    <citation type="submission" date="2021-10" db="EMBL/GenBank/DDBJ databases">
        <title>Anaerobic single-cell dispensing facilitates the cultivation of human gut bacteria.</title>
        <authorList>
            <person name="Afrizal A."/>
        </authorList>
    </citation>
    <scope>NUCLEOTIDE SEQUENCE [LARGE SCALE GENOMIC DNA]</scope>
    <source>
        <strain evidence="1 2">CLA-AA-H244</strain>
    </source>
</reference>
<dbReference type="InterPro" id="IPR029062">
    <property type="entry name" value="Class_I_gatase-like"/>
</dbReference>
<comment type="caution">
    <text evidence="1">The sequence shown here is derived from an EMBL/GenBank/DDBJ whole genome shotgun (WGS) entry which is preliminary data.</text>
</comment>
<dbReference type="Gene3D" id="3.20.20.80">
    <property type="entry name" value="Glycosidases"/>
    <property type="match status" value="1"/>
</dbReference>
<dbReference type="SUPFAM" id="SSF52317">
    <property type="entry name" value="Class I glutamine amidotransferase-like"/>
    <property type="match status" value="1"/>
</dbReference>
<sequence length="708" mass="81061">MISEKKSGAPYLNVWFGNFYRPAYDDQAFVAEGMELLKKLGFNSVLLDSKDWEDFRERYEGKPASQYVGMQEFMMEQIKKQGMSHTFLAIYLNADNLYPNIRFSPPVFGESVVTAKGNDGRWYRYWSEKAQETMTEHVSQLLEMYGENMTRIEVDGEEKKPLCSMWDPVVAPSFDEDGKKRYRSWLEKRYNGDIKTFNRFYKTEANSFETIEPEQYWFELRYPGKNGFSEKELEDRDEKCRVWMDNQRWKSDELVLYFEAMQKKLHALDPQLYLCPDLSQWGYFLNVDGSFLTGAGLSDLWDTAVRGADFYRIAPYVDAAHFISVPVLPNGDPDCYVTACQHSMMRNMNRGRSFVGGIYWGRFVYNDLYAWISPCEAVASMAASGASGYASYGMCGLDDGGVLHRMPEAFCRSLEEGNRWWKEVVLRLGVRKAAKAAVLFPSAMALAETFDTEHNHDRRLDLLGWYKALEDWQIDVDVVDGSIFKDQTADQYEVLVLAANDCYALDPDSELEQGIAAWVKNGGMLLHGPMDLLAQASVGSRCLSHEKDAFECSGEKGMLTGTQFGSFEEENADVLAVWETDEKPAIVKRTFGKGTVCEIGFFYGFEYTGRIAPHVPLTQRNNELYPLTMLKKDPVGMLLEEKFGTTLTRKKGVERAEFENGTVIVNHSSYPCRIDEPGTRYFQNPELYQDLDSKILLPHMGVFIERKV</sequence>
<keyword evidence="2" id="KW-1185">Reference proteome</keyword>
<evidence type="ECO:0000313" key="2">
    <source>
        <dbReference type="Proteomes" id="UP001199355"/>
    </source>
</evidence>
<name>A0AAE3AX40_9FIRM</name>
<protein>
    <submittedName>
        <fullName evidence="1">Beta-galactosidase</fullName>
    </submittedName>
</protein>
<dbReference type="Proteomes" id="UP001199355">
    <property type="component" value="Unassembled WGS sequence"/>
</dbReference>
<dbReference type="Gene3D" id="3.40.50.880">
    <property type="match status" value="1"/>
</dbReference>
<dbReference type="AlphaFoldDB" id="A0AAE3AX40"/>